<dbReference type="Pfam" id="PF00005">
    <property type="entry name" value="ABC_tran"/>
    <property type="match status" value="1"/>
</dbReference>
<dbReference type="GO" id="GO:0005886">
    <property type="term" value="C:plasma membrane"/>
    <property type="evidence" value="ECO:0007669"/>
    <property type="project" value="TreeGrafter"/>
</dbReference>
<dbReference type="RefSeq" id="WP_014556271.1">
    <property type="nucleotide sequence ID" value="NC_017459.1"/>
</dbReference>
<evidence type="ECO:0000256" key="2">
    <source>
        <dbReference type="ARBA" id="ARBA00022840"/>
    </source>
</evidence>
<dbReference type="PROSITE" id="PS00211">
    <property type="entry name" value="ABC_TRANSPORTER_1"/>
    <property type="match status" value="1"/>
</dbReference>
<name>G0LLB8_HALWC</name>
<dbReference type="EMBL" id="FR746099">
    <property type="protein sequence ID" value="CCC40724.1"/>
    <property type="molecule type" value="Genomic_DNA"/>
</dbReference>
<dbReference type="AlphaFoldDB" id="G0LLB8"/>
<reference evidence="5 6" key="1">
    <citation type="journal article" date="2011" name="PLoS ONE">
        <title>Haloquadratum walsbyi: limited diversity in a global pond.</title>
        <authorList>
            <person name="Dyall-Smith M."/>
            <person name="Pfeiffer F."/>
            <person name="Klee K."/>
            <person name="Palm P."/>
            <person name="Gross K."/>
            <person name="Schuster S.C."/>
            <person name="Rampp M."/>
            <person name="Oesterhelt D."/>
        </authorList>
    </citation>
    <scope>NUCLEOTIDE SEQUENCE [LARGE SCALE GENOMIC DNA]</scope>
    <source>
        <strain evidence="6">DSM 16854 / JCM 12705 / C23</strain>
    </source>
</reference>
<dbReference type="InterPro" id="IPR003439">
    <property type="entry name" value="ABC_transporter-like_ATP-bd"/>
</dbReference>
<dbReference type="SMART" id="SM00382">
    <property type="entry name" value="AAA"/>
    <property type="match status" value="1"/>
</dbReference>
<dbReference type="GO" id="GO:0022857">
    <property type="term" value="F:transmembrane transporter activity"/>
    <property type="evidence" value="ECO:0007669"/>
    <property type="project" value="TreeGrafter"/>
</dbReference>
<dbReference type="GO" id="GO:0005524">
    <property type="term" value="F:ATP binding"/>
    <property type="evidence" value="ECO:0007669"/>
    <property type="project" value="UniProtKB-KW"/>
</dbReference>
<dbReference type="InterPro" id="IPR003593">
    <property type="entry name" value="AAA+_ATPase"/>
</dbReference>
<dbReference type="OrthoDB" id="18209at2157"/>
<dbReference type="PANTHER" id="PTHR24220">
    <property type="entry name" value="IMPORT ATP-BINDING PROTEIN"/>
    <property type="match status" value="1"/>
</dbReference>
<dbReference type="KEGG" id="hwc:Hqrw_2918"/>
<dbReference type="SUPFAM" id="SSF52540">
    <property type="entry name" value="P-loop containing nucleoside triphosphate hydrolases"/>
    <property type="match status" value="1"/>
</dbReference>
<evidence type="ECO:0000256" key="3">
    <source>
        <dbReference type="SAM" id="MobiDB-lite"/>
    </source>
</evidence>
<dbReference type="InterPro" id="IPR017871">
    <property type="entry name" value="ABC_transporter-like_CS"/>
</dbReference>
<keyword evidence="2" id="KW-0067">ATP-binding</keyword>
<evidence type="ECO:0000256" key="1">
    <source>
        <dbReference type="ARBA" id="ARBA00022741"/>
    </source>
</evidence>
<dbReference type="InterPro" id="IPR027417">
    <property type="entry name" value="P-loop_NTPase"/>
</dbReference>
<proteinExistence type="predicted"/>
<evidence type="ECO:0000313" key="5">
    <source>
        <dbReference type="EMBL" id="CCC40724.1"/>
    </source>
</evidence>
<feature type="region of interest" description="Disordered" evidence="3">
    <location>
        <begin position="273"/>
        <end position="314"/>
    </location>
</feature>
<feature type="domain" description="ABC transporter" evidence="4">
    <location>
        <begin position="28"/>
        <end position="287"/>
    </location>
</feature>
<dbReference type="Gene3D" id="3.40.50.300">
    <property type="entry name" value="P-loop containing nucleotide triphosphate hydrolases"/>
    <property type="match status" value="1"/>
</dbReference>
<dbReference type="InterPro" id="IPR015854">
    <property type="entry name" value="ABC_transpr_LolD-like"/>
</dbReference>
<dbReference type="PROSITE" id="PS50893">
    <property type="entry name" value="ABC_TRANSPORTER_2"/>
    <property type="match status" value="1"/>
</dbReference>
<accession>G0LLB8</accession>
<organism evidence="5 6">
    <name type="scientific">Haloquadratum walsbyi (strain DSM 16854 / JCM 12705 / C23)</name>
    <dbReference type="NCBI Taxonomy" id="768065"/>
    <lineage>
        <taxon>Archaea</taxon>
        <taxon>Methanobacteriati</taxon>
        <taxon>Methanobacteriota</taxon>
        <taxon>Stenosarchaea group</taxon>
        <taxon>Halobacteria</taxon>
        <taxon>Halobacteriales</taxon>
        <taxon>Haloferacaceae</taxon>
        <taxon>Haloquadratum</taxon>
    </lineage>
</organism>
<dbReference type="HOGENOM" id="CLU_000604_1_22_2"/>
<protein>
    <submittedName>
        <fullName evidence="5">Alkylphosphonate cleavage complex subunit PhnL</fullName>
    </submittedName>
</protein>
<dbReference type="GeneID" id="12447695"/>
<gene>
    <name evidence="5" type="primary">phnL</name>
    <name evidence="5" type="ordered locus">Hqrw_2918</name>
</gene>
<dbReference type="GO" id="GO:0016887">
    <property type="term" value="F:ATP hydrolysis activity"/>
    <property type="evidence" value="ECO:0007669"/>
    <property type="project" value="InterPro"/>
</dbReference>
<keyword evidence="1" id="KW-0547">Nucleotide-binding</keyword>
<dbReference type="Proteomes" id="UP000007954">
    <property type="component" value="Chromosome"/>
</dbReference>
<evidence type="ECO:0000259" key="4">
    <source>
        <dbReference type="PROSITE" id="PS50893"/>
    </source>
</evidence>
<evidence type="ECO:0000313" key="6">
    <source>
        <dbReference type="Proteomes" id="UP000007954"/>
    </source>
</evidence>
<sequence>MTSQANTDDRTKTKTQSISRTELCRPVLTVKQLSKTFALHTVDETEVVGLDEVSFQVTAGEFLGVVGESGSGKSSLLKCIYRTYQATDGDILYHQRVQNPGDESSDEITTEINLVSCSDREIIRLRKNAIGYTSQFLDEIPRVPAVDVVARPLCEQGFADKKARERAKSLLSQLRLPKSLWEAYPATFSGGERQRVNLAQAIAPKPNLLLLDEPTSALDPETRRAAVELLETYLDDDTTVIGVFHNADVVSAVADRIAVLDEAQLKRIEPAETYSATHSRTDSVAVDQEKKTNNDYTADTAGDSETDTNGGDPQ</sequence>